<evidence type="ECO:0000256" key="6">
    <source>
        <dbReference type="ARBA" id="ARBA00023136"/>
    </source>
</evidence>
<feature type="transmembrane region" description="Helical" evidence="7">
    <location>
        <begin position="391"/>
        <end position="409"/>
    </location>
</feature>
<feature type="transmembrane region" description="Helical" evidence="7">
    <location>
        <begin position="257"/>
        <end position="276"/>
    </location>
</feature>
<dbReference type="SUPFAM" id="SSF103473">
    <property type="entry name" value="MFS general substrate transporter"/>
    <property type="match status" value="1"/>
</dbReference>
<evidence type="ECO:0000259" key="8">
    <source>
        <dbReference type="PROSITE" id="PS50850"/>
    </source>
</evidence>
<dbReference type="Pfam" id="PF07690">
    <property type="entry name" value="MFS_1"/>
    <property type="match status" value="1"/>
</dbReference>
<evidence type="ECO:0000256" key="3">
    <source>
        <dbReference type="ARBA" id="ARBA00022475"/>
    </source>
</evidence>
<keyword evidence="4 7" id="KW-0812">Transmembrane</keyword>
<dbReference type="Proteomes" id="UP000191448">
    <property type="component" value="Unassembled WGS sequence"/>
</dbReference>
<evidence type="ECO:0000313" key="10">
    <source>
        <dbReference type="Proteomes" id="UP000191448"/>
    </source>
</evidence>
<feature type="transmembrane region" description="Helical" evidence="7">
    <location>
        <begin position="39"/>
        <end position="61"/>
    </location>
</feature>
<dbReference type="Gene3D" id="1.20.1720.10">
    <property type="entry name" value="Multidrug resistance protein D"/>
    <property type="match status" value="1"/>
</dbReference>
<keyword evidence="3" id="KW-1003">Cell membrane</keyword>
<dbReference type="CDD" id="cd17502">
    <property type="entry name" value="MFS_Azr1_MDR_like"/>
    <property type="match status" value="1"/>
</dbReference>
<dbReference type="GO" id="GO:0022857">
    <property type="term" value="F:transmembrane transporter activity"/>
    <property type="evidence" value="ECO:0007669"/>
    <property type="project" value="InterPro"/>
</dbReference>
<feature type="transmembrane region" description="Helical" evidence="7">
    <location>
        <begin position="218"/>
        <end position="237"/>
    </location>
</feature>
<dbReference type="PANTHER" id="PTHR23501">
    <property type="entry name" value="MAJOR FACILITATOR SUPERFAMILY"/>
    <property type="match status" value="1"/>
</dbReference>
<feature type="transmembrane region" description="Helical" evidence="7">
    <location>
        <begin position="345"/>
        <end position="370"/>
    </location>
</feature>
<protein>
    <submittedName>
        <fullName evidence="9">Multidrug resistance protein 3</fullName>
    </submittedName>
</protein>
<dbReference type="InterPro" id="IPR036259">
    <property type="entry name" value="MFS_trans_sf"/>
</dbReference>
<evidence type="ECO:0000256" key="7">
    <source>
        <dbReference type="SAM" id="Phobius"/>
    </source>
</evidence>
<evidence type="ECO:0000313" key="9">
    <source>
        <dbReference type="EMBL" id="OPX46992.1"/>
    </source>
</evidence>
<evidence type="ECO:0000256" key="2">
    <source>
        <dbReference type="ARBA" id="ARBA00022448"/>
    </source>
</evidence>
<dbReference type="InterPro" id="IPR011701">
    <property type="entry name" value="MFS"/>
</dbReference>
<dbReference type="PRINTS" id="PR01036">
    <property type="entry name" value="TCRTETB"/>
</dbReference>
<feature type="transmembrane region" description="Helical" evidence="7">
    <location>
        <begin position="73"/>
        <end position="91"/>
    </location>
</feature>
<reference evidence="9 10" key="1">
    <citation type="submission" date="2016-02" db="EMBL/GenBank/DDBJ databases">
        <title>Genome sequence of Clostridium thermobutyricum DSM 4928.</title>
        <authorList>
            <person name="Poehlein A."/>
            <person name="Daniel R."/>
        </authorList>
    </citation>
    <scope>NUCLEOTIDE SEQUENCE [LARGE SCALE GENOMIC DNA]</scope>
    <source>
        <strain evidence="9 10">DSM 4928</strain>
    </source>
</reference>
<dbReference type="EMBL" id="LTAY01000059">
    <property type="protein sequence ID" value="OPX46992.1"/>
    <property type="molecule type" value="Genomic_DNA"/>
</dbReference>
<dbReference type="OrthoDB" id="102502at2"/>
<feature type="transmembrane region" description="Helical" evidence="7">
    <location>
        <begin position="131"/>
        <end position="153"/>
    </location>
</feature>
<comment type="subcellular location">
    <subcellularLocation>
        <location evidence="1">Cell membrane</location>
        <topology evidence="1">Multi-pass membrane protein</topology>
    </subcellularLocation>
</comment>
<evidence type="ECO:0000256" key="4">
    <source>
        <dbReference type="ARBA" id="ARBA00022692"/>
    </source>
</evidence>
<organism evidence="9 10">
    <name type="scientific">Clostridium thermobutyricum DSM 4928</name>
    <dbReference type="NCBI Taxonomy" id="1121339"/>
    <lineage>
        <taxon>Bacteria</taxon>
        <taxon>Bacillati</taxon>
        <taxon>Bacillota</taxon>
        <taxon>Clostridia</taxon>
        <taxon>Eubacteriales</taxon>
        <taxon>Clostridiaceae</taxon>
        <taxon>Clostridium</taxon>
    </lineage>
</organism>
<keyword evidence="6 7" id="KW-0472">Membrane</keyword>
<dbReference type="GO" id="GO:0005886">
    <property type="term" value="C:plasma membrane"/>
    <property type="evidence" value="ECO:0007669"/>
    <property type="project" value="UniProtKB-SubCell"/>
</dbReference>
<feature type="transmembrane region" description="Helical" evidence="7">
    <location>
        <begin position="190"/>
        <end position="212"/>
    </location>
</feature>
<feature type="domain" description="Major facilitator superfamily (MFS) profile" evidence="8">
    <location>
        <begin position="8"/>
        <end position="474"/>
    </location>
</feature>
<comment type="caution">
    <text evidence="9">The sequence shown here is derived from an EMBL/GenBank/DDBJ whole genome shotgun (WGS) entry which is preliminary data.</text>
</comment>
<feature type="transmembrane region" description="Helical" evidence="7">
    <location>
        <begin position="97"/>
        <end position="119"/>
    </location>
</feature>
<keyword evidence="5 7" id="KW-1133">Transmembrane helix</keyword>
<gene>
    <name evidence="9" type="primary">bmr3_3</name>
    <name evidence="9" type="ORF">CLTHE_22300</name>
</gene>
<feature type="transmembrane region" description="Helical" evidence="7">
    <location>
        <begin position="320"/>
        <end position="339"/>
    </location>
</feature>
<proteinExistence type="predicted"/>
<dbReference type="RefSeq" id="WP_080023490.1">
    <property type="nucleotide sequence ID" value="NZ_LTAY01000059.1"/>
</dbReference>
<name>A0A1V4ST12_9CLOT</name>
<dbReference type="AlphaFoldDB" id="A0A1V4ST12"/>
<dbReference type="Gene3D" id="1.20.1250.20">
    <property type="entry name" value="MFS general substrate transporter like domains"/>
    <property type="match status" value="1"/>
</dbReference>
<sequence>MEKQKKLVVVALMLVTFLAAFEGTVVSTAMPTIARDLNGYNLISWIFSAYLLTSAVSTPIYGKLSDLFGRKKIITIGILIFLVGTTLSGLSRDMVQLIIFRAIQGLGSGAILTLTYTIIGDLFDTSEKAKMQGFLSTVWGVASILGPFVGGAILAKLSWHWIFFVNIPFGLIGMYMINKYFHEKVVKRKASIDYLGSLFLTIAIVALLFSCLESHNTKLLTGLIIVSIVSIIIFCIVESKAKEPIVPKKIFNKTTIIVNILCFIVSIILISIQSYMPIYTQNVLGYSPLLSGLFLAPVSISWFLTSFILSRTLPKYGEKIVMTVAIIILIVANIIVNLLGINSNIIILIIAMFIMGFGFGGVLNSSIIVVQEQVEPRDIGVSTSTIALIRTLGQTIGVSVFGAIMNLSITNHFKAQGINGVTPDNLSPTNNIFHLSNAQIKSGFFAGVHSIFWALLIIAIITLIIGLILPKKKIKE</sequence>
<feature type="transmembrane region" description="Helical" evidence="7">
    <location>
        <begin position="288"/>
        <end position="308"/>
    </location>
</feature>
<evidence type="ECO:0000256" key="5">
    <source>
        <dbReference type="ARBA" id="ARBA00022989"/>
    </source>
</evidence>
<dbReference type="FunFam" id="1.20.1720.10:FF:000004">
    <property type="entry name" value="EmrB/QacA family drug resistance transporter"/>
    <property type="match status" value="1"/>
</dbReference>
<evidence type="ECO:0000256" key="1">
    <source>
        <dbReference type="ARBA" id="ARBA00004651"/>
    </source>
</evidence>
<dbReference type="PROSITE" id="PS50850">
    <property type="entry name" value="MFS"/>
    <property type="match status" value="1"/>
</dbReference>
<feature type="transmembrane region" description="Helical" evidence="7">
    <location>
        <begin position="159"/>
        <end position="178"/>
    </location>
</feature>
<keyword evidence="2" id="KW-0813">Transport</keyword>
<dbReference type="InterPro" id="IPR020846">
    <property type="entry name" value="MFS_dom"/>
</dbReference>
<dbReference type="PANTHER" id="PTHR23501:SF191">
    <property type="entry name" value="VACUOLAR BASIC AMINO ACID TRANSPORTER 4"/>
    <property type="match status" value="1"/>
</dbReference>
<feature type="transmembrane region" description="Helical" evidence="7">
    <location>
        <begin position="451"/>
        <end position="469"/>
    </location>
</feature>
<accession>A0A1V4ST12</accession>